<keyword evidence="1" id="KW-0805">Transcription regulation</keyword>
<dbReference type="PANTHER" id="PTHR30055">
    <property type="entry name" value="HTH-TYPE TRANSCRIPTIONAL REGULATOR RUTR"/>
    <property type="match status" value="1"/>
</dbReference>
<dbReference type="InterPro" id="IPR001647">
    <property type="entry name" value="HTH_TetR"/>
</dbReference>
<gene>
    <name evidence="6" type="ORF">EV192_1011697</name>
</gene>
<evidence type="ECO:0000313" key="6">
    <source>
        <dbReference type="EMBL" id="TCO65905.1"/>
    </source>
</evidence>
<sequence length="248" mass="27380">MSEESNLASDLALLWGLREPSRRGPKPALTLEDIVRAAVDVADAEGLDAVSMARVAAQLGNSTMALYRHVKSKRELLVLMSDAALEYPPEFPDGNDWRAGMTLWAHGVFAAVRAHPWFLRIPISGPPFGPRNLLWFDRALGTLSDIDIPAEEKLSLVMGLVTYVQGGYRLQIELAEGRAEDPAAFTRDYAAGLRRVVDIQRMPALGRLVLEGVFDIEEPRGEDIDFDDFDFGLSVYLDGVAARIDRVT</sequence>
<dbReference type="RefSeq" id="WP_132112637.1">
    <property type="nucleotide sequence ID" value="NZ_SLWS01000001.1"/>
</dbReference>
<dbReference type="SUPFAM" id="SSF48498">
    <property type="entry name" value="Tetracyclin repressor-like, C-terminal domain"/>
    <property type="match status" value="1"/>
</dbReference>
<dbReference type="InterPro" id="IPR036271">
    <property type="entry name" value="Tet_transcr_reg_TetR-rel_C_sf"/>
</dbReference>
<dbReference type="Gene3D" id="1.10.357.10">
    <property type="entry name" value="Tetracycline Repressor, domain 2"/>
    <property type="match status" value="1"/>
</dbReference>
<dbReference type="EMBL" id="SLWS01000001">
    <property type="protein sequence ID" value="TCO65905.1"/>
    <property type="molecule type" value="Genomic_DNA"/>
</dbReference>
<proteinExistence type="predicted"/>
<dbReference type="OrthoDB" id="2570341at2"/>
<reference evidence="6 7" key="1">
    <citation type="submission" date="2019-03" db="EMBL/GenBank/DDBJ databases">
        <title>Genomic Encyclopedia of Type Strains, Phase IV (KMG-IV): sequencing the most valuable type-strain genomes for metagenomic binning, comparative biology and taxonomic classification.</title>
        <authorList>
            <person name="Goeker M."/>
        </authorList>
    </citation>
    <scope>NUCLEOTIDE SEQUENCE [LARGE SCALE GENOMIC DNA]</scope>
    <source>
        <strain evidence="6 7">DSM 45934</strain>
    </source>
</reference>
<dbReference type="InterPro" id="IPR050109">
    <property type="entry name" value="HTH-type_TetR-like_transc_reg"/>
</dbReference>
<feature type="DNA-binding region" description="H-T-H motif" evidence="4">
    <location>
        <begin position="51"/>
        <end position="70"/>
    </location>
</feature>
<dbReference type="GO" id="GO:0003700">
    <property type="term" value="F:DNA-binding transcription factor activity"/>
    <property type="evidence" value="ECO:0007669"/>
    <property type="project" value="TreeGrafter"/>
</dbReference>
<accession>A0A4R2KHH2</accession>
<dbReference type="GO" id="GO:0045892">
    <property type="term" value="P:negative regulation of DNA-templated transcription"/>
    <property type="evidence" value="ECO:0007669"/>
    <property type="project" value="InterPro"/>
</dbReference>
<dbReference type="SUPFAM" id="SSF46689">
    <property type="entry name" value="Homeodomain-like"/>
    <property type="match status" value="1"/>
</dbReference>
<dbReference type="AlphaFoldDB" id="A0A4R2KHH2"/>
<evidence type="ECO:0000256" key="1">
    <source>
        <dbReference type="ARBA" id="ARBA00023015"/>
    </source>
</evidence>
<dbReference type="InterPro" id="IPR009057">
    <property type="entry name" value="Homeodomain-like_sf"/>
</dbReference>
<evidence type="ECO:0000313" key="7">
    <source>
        <dbReference type="Proteomes" id="UP000295680"/>
    </source>
</evidence>
<dbReference type="GO" id="GO:0000976">
    <property type="term" value="F:transcription cis-regulatory region binding"/>
    <property type="evidence" value="ECO:0007669"/>
    <property type="project" value="TreeGrafter"/>
</dbReference>
<evidence type="ECO:0000259" key="5">
    <source>
        <dbReference type="PROSITE" id="PS50977"/>
    </source>
</evidence>
<protein>
    <submittedName>
        <fullName evidence="6">TetR family transcriptional regulator</fullName>
    </submittedName>
</protein>
<evidence type="ECO:0000256" key="3">
    <source>
        <dbReference type="ARBA" id="ARBA00023163"/>
    </source>
</evidence>
<dbReference type="InterPro" id="IPR004111">
    <property type="entry name" value="Repressor_TetR_C"/>
</dbReference>
<comment type="caution">
    <text evidence="6">The sequence shown here is derived from an EMBL/GenBank/DDBJ whole genome shotgun (WGS) entry which is preliminary data.</text>
</comment>
<keyword evidence="2 4" id="KW-0238">DNA-binding</keyword>
<name>A0A4R2KHH2_9PSEU</name>
<dbReference type="Pfam" id="PF00440">
    <property type="entry name" value="TetR_N"/>
    <property type="match status" value="1"/>
</dbReference>
<keyword evidence="7" id="KW-1185">Reference proteome</keyword>
<organism evidence="6 7">
    <name type="scientific">Actinocrispum wychmicini</name>
    <dbReference type="NCBI Taxonomy" id="1213861"/>
    <lineage>
        <taxon>Bacteria</taxon>
        <taxon>Bacillati</taxon>
        <taxon>Actinomycetota</taxon>
        <taxon>Actinomycetes</taxon>
        <taxon>Pseudonocardiales</taxon>
        <taxon>Pseudonocardiaceae</taxon>
        <taxon>Actinocrispum</taxon>
    </lineage>
</organism>
<dbReference type="PROSITE" id="PS50977">
    <property type="entry name" value="HTH_TETR_2"/>
    <property type="match status" value="1"/>
</dbReference>
<keyword evidence="3" id="KW-0804">Transcription</keyword>
<evidence type="ECO:0000256" key="4">
    <source>
        <dbReference type="PROSITE-ProRule" id="PRU00335"/>
    </source>
</evidence>
<dbReference type="Gene3D" id="1.10.10.60">
    <property type="entry name" value="Homeodomain-like"/>
    <property type="match status" value="1"/>
</dbReference>
<dbReference type="Proteomes" id="UP000295680">
    <property type="component" value="Unassembled WGS sequence"/>
</dbReference>
<dbReference type="PANTHER" id="PTHR30055:SF151">
    <property type="entry name" value="TRANSCRIPTIONAL REGULATORY PROTEIN"/>
    <property type="match status" value="1"/>
</dbReference>
<dbReference type="Pfam" id="PF02909">
    <property type="entry name" value="TetR_C_1"/>
    <property type="match status" value="1"/>
</dbReference>
<feature type="domain" description="HTH tetR-type" evidence="5">
    <location>
        <begin position="28"/>
        <end position="88"/>
    </location>
</feature>
<evidence type="ECO:0000256" key="2">
    <source>
        <dbReference type="ARBA" id="ARBA00023125"/>
    </source>
</evidence>